<organism evidence="4 5">
    <name type="scientific">Actinoalloteichus caeruleus DSM 43889</name>
    <dbReference type="NCBI Taxonomy" id="1120930"/>
    <lineage>
        <taxon>Bacteria</taxon>
        <taxon>Bacillati</taxon>
        <taxon>Actinomycetota</taxon>
        <taxon>Actinomycetes</taxon>
        <taxon>Pseudonocardiales</taxon>
        <taxon>Pseudonocardiaceae</taxon>
        <taxon>Actinoalloteichus</taxon>
        <taxon>Actinoalloteichus cyanogriseus</taxon>
    </lineage>
</organism>
<accession>A0ABT1JFF3</accession>
<dbReference type="Pfam" id="PF21348">
    <property type="entry name" value="RGL11_C"/>
    <property type="match status" value="1"/>
</dbReference>
<evidence type="ECO:0000313" key="4">
    <source>
        <dbReference type="EMBL" id="MCP2331224.1"/>
    </source>
</evidence>
<evidence type="ECO:0000259" key="2">
    <source>
        <dbReference type="Pfam" id="PF18370"/>
    </source>
</evidence>
<dbReference type="InterPro" id="IPR049366">
    <property type="entry name" value="RGL11_C"/>
</dbReference>
<proteinExistence type="predicted"/>
<dbReference type="Pfam" id="PF18370">
    <property type="entry name" value="RGI_lyase"/>
    <property type="match status" value="1"/>
</dbReference>
<feature type="domain" description="Rhamnogalacturonan I lyase beta-sheet" evidence="2">
    <location>
        <begin position="56"/>
        <end position="136"/>
    </location>
</feature>
<name>A0ABT1JFF3_ACTCY</name>
<feature type="chain" id="PRO_5046310225" evidence="1">
    <location>
        <begin position="35"/>
        <end position="639"/>
    </location>
</feature>
<protein>
    <submittedName>
        <fullName evidence="4">Rhamnogalacturonan endolyase</fullName>
    </submittedName>
</protein>
<evidence type="ECO:0000256" key="1">
    <source>
        <dbReference type="SAM" id="SignalP"/>
    </source>
</evidence>
<dbReference type="InterPro" id="IPR028994">
    <property type="entry name" value="Integrin_alpha_N"/>
</dbReference>
<dbReference type="PANTHER" id="PTHR43118:SF1">
    <property type="entry name" value="RHAMNOGALACTURONAN LYASE (EUROFUNG)"/>
    <property type="match status" value="1"/>
</dbReference>
<sequence length="639" mass="71324">MTFRKRPRRVAVGALAITAAVALPTALASGAAVAEPDAPSTTGFGIPRGYGGAEQQLGRGVIAVHDGDAVHVGWRLLETDRADVAFHLFRETDGRRTKLNREPITGATHWVDEEADPGKENTYHVHAVRNGGRDNQRGSYTLPAGSEDRPFFSFDLADDIDQTARHVAVGDLDGDGEMDYVIKRGDQNIDPSKGEEPRDTYKLEGYSSEGEFLWRRDLGVNLRTGIWYTPYLVHDLNGDGKAEVIYKSSEVDEDLNGDGIIDYRASQNWRVYDGPEYVEILDGATGETIERQDWIDRGEPGVWGDDRGNRSERNLMTVAYLDGPDANPSLITLRGTYAKMVAEAWDFDGETATLRWQWNRPTDENGRYPKGAGFHNLRTGDIDGDGRDEIINGSIAIDDDGSTLWITEEGHGDRVHMTDIDPEREGLEIFYVQEVNSHYSNPIHLRGAEEGDLLWGPTGEKWDDVGRGMAADIDPRHPGLEVWGGRPNPQGIVEVVAPVDGLYNARGERIGTRPASVNYGIWWDGDLLRELLDGIYIDKWDYENEELVNLVTAEADPFGGTDRYAVLGYGDVFGDWREEVFYVHDRSEIRIYTTTIPTEYRFPTLLHDRDYRASLAAESMGYMQSTQPGFYFGEGMDGT</sequence>
<dbReference type="Gene3D" id="2.60.40.10">
    <property type="entry name" value="Immunoglobulins"/>
    <property type="match status" value="1"/>
</dbReference>
<evidence type="ECO:0000313" key="5">
    <source>
        <dbReference type="Proteomes" id="UP000791080"/>
    </source>
</evidence>
<gene>
    <name evidence="4" type="ORF">G443_001494</name>
</gene>
<dbReference type="InterPro" id="IPR034641">
    <property type="entry name" value="RGL11"/>
</dbReference>
<dbReference type="InterPro" id="IPR041624">
    <property type="entry name" value="RGI_lyase"/>
</dbReference>
<dbReference type="SUPFAM" id="SSF69318">
    <property type="entry name" value="Integrin alpha N-terminal domain"/>
    <property type="match status" value="1"/>
</dbReference>
<keyword evidence="5" id="KW-1185">Reference proteome</keyword>
<dbReference type="RefSeq" id="WP_051314076.1">
    <property type="nucleotide sequence ID" value="NZ_AUBJ02000001.1"/>
</dbReference>
<dbReference type="EMBL" id="AUBJ02000001">
    <property type="protein sequence ID" value="MCP2331224.1"/>
    <property type="molecule type" value="Genomic_DNA"/>
</dbReference>
<feature type="domain" description="Rhamnogalacturonan lyase family 11 C-terminal" evidence="3">
    <location>
        <begin position="162"/>
        <end position="637"/>
    </location>
</feature>
<dbReference type="PANTHER" id="PTHR43118">
    <property type="entry name" value="RHAMNOGALACTURONAN LYASE (EUROFUNG)"/>
    <property type="match status" value="1"/>
</dbReference>
<evidence type="ECO:0000259" key="3">
    <source>
        <dbReference type="Pfam" id="PF21348"/>
    </source>
</evidence>
<feature type="signal peptide" evidence="1">
    <location>
        <begin position="1"/>
        <end position="34"/>
    </location>
</feature>
<dbReference type="Proteomes" id="UP000791080">
    <property type="component" value="Unassembled WGS sequence"/>
</dbReference>
<comment type="caution">
    <text evidence="4">The sequence shown here is derived from an EMBL/GenBank/DDBJ whole genome shotgun (WGS) entry which is preliminary data.</text>
</comment>
<dbReference type="InterPro" id="IPR013783">
    <property type="entry name" value="Ig-like_fold"/>
</dbReference>
<keyword evidence="1" id="KW-0732">Signal</keyword>
<reference evidence="4 5" key="1">
    <citation type="submission" date="2013-07" db="EMBL/GenBank/DDBJ databases">
        <authorList>
            <consortium name="DOE Joint Genome Institute"/>
            <person name="Reeve W."/>
            <person name="Huntemann M."/>
            <person name="Han J."/>
            <person name="Chen A."/>
            <person name="Kyrpides N."/>
            <person name="Mavromatis K."/>
            <person name="Markowitz V."/>
            <person name="Palaniappan K."/>
            <person name="Ivanova N."/>
            <person name="Schaumberg A."/>
            <person name="Pati A."/>
            <person name="Liolios K."/>
            <person name="Nordberg H.P."/>
            <person name="Cantor M.N."/>
            <person name="Hua S.X."/>
            <person name="Woyke T."/>
        </authorList>
    </citation>
    <scope>NUCLEOTIDE SEQUENCE [LARGE SCALE GENOMIC DNA]</scope>
    <source>
        <strain evidence="4 5">DSM 43889</strain>
    </source>
</reference>
<reference evidence="4 5" key="2">
    <citation type="submission" date="2022-06" db="EMBL/GenBank/DDBJ databases">
        <title>Genomic Encyclopedia of Type Strains, Phase I: the one thousand microbial genomes (KMG-I) project.</title>
        <authorList>
            <person name="Kyrpides N."/>
        </authorList>
    </citation>
    <scope>NUCLEOTIDE SEQUENCE [LARGE SCALE GENOMIC DNA]</scope>
    <source>
        <strain evidence="4 5">DSM 43889</strain>
    </source>
</reference>